<organism evidence="1">
    <name type="scientific">Arundo donax</name>
    <name type="common">Giant reed</name>
    <name type="synonym">Donax arundinaceus</name>
    <dbReference type="NCBI Taxonomy" id="35708"/>
    <lineage>
        <taxon>Eukaryota</taxon>
        <taxon>Viridiplantae</taxon>
        <taxon>Streptophyta</taxon>
        <taxon>Embryophyta</taxon>
        <taxon>Tracheophyta</taxon>
        <taxon>Spermatophyta</taxon>
        <taxon>Magnoliopsida</taxon>
        <taxon>Liliopsida</taxon>
        <taxon>Poales</taxon>
        <taxon>Poaceae</taxon>
        <taxon>PACMAD clade</taxon>
        <taxon>Arundinoideae</taxon>
        <taxon>Arundineae</taxon>
        <taxon>Arundo</taxon>
    </lineage>
</organism>
<evidence type="ECO:0000313" key="1">
    <source>
        <dbReference type="EMBL" id="JAD39111.1"/>
    </source>
</evidence>
<dbReference type="EMBL" id="GBRH01258784">
    <property type="protein sequence ID" value="JAD39111.1"/>
    <property type="molecule type" value="Transcribed_RNA"/>
</dbReference>
<protein>
    <submittedName>
        <fullName evidence="1">Uncharacterized protein</fullName>
    </submittedName>
</protein>
<dbReference type="AlphaFoldDB" id="A0A0A8ZK09"/>
<sequence length="22" mass="2606">MELETACPPMPVCHVFIEMNWQ</sequence>
<name>A0A0A8ZK09_ARUDO</name>
<reference evidence="1" key="2">
    <citation type="journal article" date="2015" name="Data Brief">
        <title>Shoot transcriptome of the giant reed, Arundo donax.</title>
        <authorList>
            <person name="Barrero R.A."/>
            <person name="Guerrero F.D."/>
            <person name="Moolhuijzen P."/>
            <person name="Goolsby J.A."/>
            <person name="Tidwell J."/>
            <person name="Bellgard S.E."/>
            <person name="Bellgard M.I."/>
        </authorList>
    </citation>
    <scope>NUCLEOTIDE SEQUENCE</scope>
    <source>
        <tissue evidence="1">Shoot tissue taken approximately 20 cm above the soil surface</tissue>
    </source>
</reference>
<accession>A0A0A8ZK09</accession>
<reference evidence="1" key="1">
    <citation type="submission" date="2014-09" db="EMBL/GenBank/DDBJ databases">
        <authorList>
            <person name="Magalhaes I.L.F."/>
            <person name="Oliveira U."/>
            <person name="Santos F.R."/>
            <person name="Vidigal T.H.D.A."/>
            <person name="Brescovit A.D."/>
            <person name="Santos A.J."/>
        </authorList>
    </citation>
    <scope>NUCLEOTIDE SEQUENCE</scope>
    <source>
        <tissue evidence="1">Shoot tissue taken approximately 20 cm above the soil surface</tissue>
    </source>
</reference>
<proteinExistence type="predicted"/>